<feature type="region of interest" description="Disordered" evidence="7">
    <location>
        <begin position="174"/>
        <end position="194"/>
    </location>
</feature>
<dbReference type="AlphaFoldDB" id="A0A179HHW7"/>
<gene>
    <name evidence="8" type="ORF">VFPFJ_07524</name>
</gene>
<evidence type="ECO:0000256" key="2">
    <source>
        <dbReference type="ARBA" id="ARBA00022833"/>
    </source>
</evidence>
<dbReference type="CDD" id="cd12148">
    <property type="entry name" value="fungal_TF_MHR"/>
    <property type="match status" value="1"/>
</dbReference>
<feature type="region of interest" description="Disordered" evidence="7">
    <location>
        <begin position="600"/>
        <end position="621"/>
    </location>
</feature>
<comment type="caution">
    <text evidence="8">The sequence shown here is derived from an EMBL/GenBank/DDBJ whole genome shotgun (WGS) entry which is preliminary data.</text>
</comment>
<reference evidence="8 9" key="1">
    <citation type="submission" date="2016-02" db="EMBL/GenBank/DDBJ databases">
        <title>Biosynthesis of antibiotic leucinostatins and their inhibition on Phytophthora in bio-control Purpureocillium lilacinum.</title>
        <authorList>
            <person name="Wang G."/>
            <person name="Liu Z."/>
            <person name="Lin R."/>
            <person name="Li E."/>
            <person name="Mao Z."/>
            <person name="Ling J."/>
            <person name="Yin W."/>
            <person name="Xie B."/>
        </authorList>
    </citation>
    <scope>NUCLEOTIDE SEQUENCE [LARGE SCALE GENOMIC DNA]</scope>
    <source>
        <strain evidence="8">PLFJ-1</strain>
    </source>
</reference>
<feature type="compositionally biased region" description="Basic and acidic residues" evidence="7">
    <location>
        <begin position="178"/>
        <end position="188"/>
    </location>
</feature>
<keyword evidence="4" id="KW-0238">DNA-binding</keyword>
<dbReference type="InterPro" id="IPR051615">
    <property type="entry name" value="Transcr_Regulatory_Elem"/>
</dbReference>
<dbReference type="PANTHER" id="PTHR31313:SF4">
    <property type="entry name" value="CONIDIAL DEVELOPMENT PROTEIN FLUFFY"/>
    <property type="match status" value="1"/>
</dbReference>
<sequence>MTALGLPRTSLQLQDCVTAASEGAQPPVSLNIRLNSGTGDVDHFDIQCQECVFDHSRRESKDDLRAEIERLRRINERSDALLDALSSMDDADTYRKVAQGLMNGTITRQSIYNDLPTQFRVSGPPLPVPAGVIASSLRRNSQATASSRASSTDVRPATCPHCFGNLPAASSLADSDECSGRTSERHPSAESQSEANWLTTLSSAAGPPSLLSLSGNEKLQQVAPWTRTGWSIERVRTHLESLLTWDYLPFCFLCKDPFLQDFASGEECYCSPALVNSLLALSTRIALFDEADALISGHGQPGSLPDIQALGMLALYQVGCGHEAEARELAEAFAAAITELCLKQPVAADSQDNQYALVRATTYCGAISLVRILKLITAQPSGMHVTLLQDDGVALDQPPCAYGLNNASVPSSESCECQKHQPKHRNNPAWRADRANTVTLTGEPGSQLSSLQLIPAKIFQLIEWVYKVLASPQTATNDELVLVYHRCLNWYESFFAMLKSDGSNSPFYLLPVLSALPFQAPSERASRRTQRASPRDLSTGRTVILALSQSYAGVFGLQRVSPLVPYFVCAAGLLSLAVEEAANCMLETVPTPQLHRDEDIAVKPPKSPEDTIKKEPDDDPMNVGTFHSYALDIKWHAEPSYVNKPNVNMPAVAHARLLLSKMSEVHPAATLAESMLHRAPGRN</sequence>
<keyword evidence="6" id="KW-0539">Nucleus</keyword>
<dbReference type="Proteomes" id="UP000078340">
    <property type="component" value="Unassembled WGS sequence"/>
</dbReference>
<keyword evidence="3" id="KW-0805">Transcription regulation</keyword>
<dbReference type="EMBL" id="LSBI01000006">
    <property type="protein sequence ID" value="OAQ89059.1"/>
    <property type="molecule type" value="Genomic_DNA"/>
</dbReference>
<proteinExistence type="predicted"/>
<evidence type="ECO:0000256" key="4">
    <source>
        <dbReference type="ARBA" id="ARBA00023125"/>
    </source>
</evidence>
<evidence type="ECO:0000256" key="7">
    <source>
        <dbReference type="SAM" id="MobiDB-lite"/>
    </source>
</evidence>
<evidence type="ECO:0000256" key="3">
    <source>
        <dbReference type="ARBA" id="ARBA00023015"/>
    </source>
</evidence>
<keyword evidence="2" id="KW-0862">Zinc</keyword>
<evidence type="ECO:0000256" key="1">
    <source>
        <dbReference type="ARBA" id="ARBA00022723"/>
    </source>
</evidence>
<keyword evidence="5" id="KW-0804">Transcription</keyword>
<accession>A0A179HHW7</accession>
<evidence type="ECO:0000313" key="9">
    <source>
        <dbReference type="Proteomes" id="UP000078340"/>
    </source>
</evidence>
<dbReference type="GO" id="GO:0046872">
    <property type="term" value="F:metal ion binding"/>
    <property type="evidence" value="ECO:0007669"/>
    <property type="project" value="UniProtKB-KW"/>
</dbReference>
<keyword evidence="1" id="KW-0479">Metal-binding</keyword>
<protein>
    <submittedName>
        <fullName evidence="8">Nitrate assimilation regulatory protein nirA</fullName>
    </submittedName>
</protein>
<organism evidence="8 9">
    <name type="scientific">Purpureocillium lilacinum</name>
    <name type="common">Paecilomyces lilacinus</name>
    <dbReference type="NCBI Taxonomy" id="33203"/>
    <lineage>
        <taxon>Eukaryota</taxon>
        <taxon>Fungi</taxon>
        <taxon>Dikarya</taxon>
        <taxon>Ascomycota</taxon>
        <taxon>Pezizomycotina</taxon>
        <taxon>Sordariomycetes</taxon>
        <taxon>Hypocreomycetidae</taxon>
        <taxon>Hypocreales</taxon>
        <taxon>Ophiocordycipitaceae</taxon>
        <taxon>Purpureocillium</taxon>
    </lineage>
</organism>
<feature type="compositionally biased region" description="Basic and acidic residues" evidence="7">
    <location>
        <begin position="600"/>
        <end position="616"/>
    </location>
</feature>
<evidence type="ECO:0000256" key="5">
    <source>
        <dbReference type="ARBA" id="ARBA00023163"/>
    </source>
</evidence>
<name>A0A179HHW7_PURLI</name>
<evidence type="ECO:0000313" key="8">
    <source>
        <dbReference type="EMBL" id="OAQ89059.1"/>
    </source>
</evidence>
<dbReference type="PANTHER" id="PTHR31313">
    <property type="entry name" value="TY1 ENHANCER ACTIVATOR"/>
    <property type="match status" value="1"/>
</dbReference>
<evidence type="ECO:0000256" key="6">
    <source>
        <dbReference type="ARBA" id="ARBA00023242"/>
    </source>
</evidence>
<dbReference type="GO" id="GO:0003677">
    <property type="term" value="F:DNA binding"/>
    <property type="evidence" value="ECO:0007669"/>
    <property type="project" value="UniProtKB-KW"/>
</dbReference>